<name>A0ABV4QUX8_9ACTN</name>
<reference evidence="8 9" key="1">
    <citation type="submission" date="2023-11" db="EMBL/GenBank/DDBJ databases">
        <title>Actinomadura monticuli sp. nov., isolated from volcanic ash.</title>
        <authorList>
            <person name="Lee S.D."/>
            <person name="Yang H."/>
            <person name="Kim I.S."/>
        </authorList>
    </citation>
    <scope>NUCLEOTIDE SEQUENCE [LARGE SCALE GENOMIC DNA]</scope>
    <source>
        <strain evidence="8 9">DSM 45346</strain>
    </source>
</reference>
<dbReference type="InterPro" id="IPR031303">
    <property type="entry name" value="C5_meth_CS"/>
</dbReference>
<evidence type="ECO:0000256" key="6">
    <source>
        <dbReference type="RuleBase" id="RU000416"/>
    </source>
</evidence>
<dbReference type="GO" id="GO:0032259">
    <property type="term" value="P:methylation"/>
    <property type="evidence" value="ECO:0007669"/>
    <property type="project" value="UniProtKB-KW"/>
</dbReference>
<dbReference type="Pfam" id="PF00145">
    <property type="entry name" value="DNA_methylase"/>
    <property type="match status" value="1"/>
</dbReference>
<keyword evidence="1 5" id="KW-0489">Methyltransferase</keyword>
<evidence type="ECO:0000256" key="3">
    <source>
        <dbReference type="ARBA" id="ARBA00022691"/>
    </source>
</evidence>
<organism evidence="8 9">
    <name type="scientific">Actinomadura chokoriensis</name>
    <dbReference type="NCBI Taxonomy" id="454156"/>
    <lineage>
        <taxon>Bacteria</taxon>
        <taxon>Bacillati</taxon>
        <taxon>Actinomycetota</taxon>
        <taxon>Actinomycetes</taxon>
        <taxon>Streptosporangiales</taxon>
        <taxon>Thermomonosporaceae</taxon>
        <taxon>Actinomadura</taxon>
    </lineage>
</organism>
<keyword evidence="2 5" id="KW-0808">Transferase</keyword>
<dbReference type="GO" id="GO:0003886">
    <property type="term" value="F:DNA (cytosine-5-)-methyltransferase activity"/>
    <property type="evidence" value="ECO:0007669"/>
    <property type="project" value="UniProtKB-EC"/>
</dbReference>
<sequence length="366" mass="41150">MARGVIRTVDLFAGAGGLSLGFELAGKGYRPVFAVEIDEAAARTFKRNFDCDVYSGPIEVVDTFPSAEVIIGGPPCQGFSPLGRDRDDASRAQLNELWQQYLRAVRQVKPQAFVIENVPEFQKSAQFGKLLQMMDEDPVLKEYGYGYGVLNAADYGVPQRRRRGIFIAVKGIPEVPWPPPPTHGPDSEGQQPYATLRDVIADLPAYPELTDIEFSDDGSQHLHFRRNPTEKSLARYRAIPEGGNRFDLQRNRPDLLPDCWKNKPTGTTDVMGRLWWDKPGFTIRTEFYKPEKGRYLHPTADRPITHREAARLQSFPDEFVFEGSKIQVGRQIGNAVPPGLGTAIAQYVHELAFALDRTKVERSRLF</sequence>
<dbReference type="InterPro" id="IPR029063">
    <property type="entry name" value="SAM-dependent_MTases_sf"/>
</dbReference>
<dbReference type="InterPro" id="IPR050390">
    <property type="entry name" value="C5-Methyltransferase"/>
</dbReference>
<gene>
    <name evidence="8" type="ORF">SM436_09575</name>
</gene>
<dbReference type="EMBL" id="JAXCEH010000004">
    <property type="protein sequence ID" value="MFA1553939.1"/>
    <property type="molecule type" value="Genomic_DNA"/>
</dbReference>
<evidence type="ECO:0000256" key="5">
    <source>
        <dbReference type="PROSITE-ProRule" id="PRU01016"/>
    </source>
</evidence>
<evidence type="ECO:0000313" key="9">
    <source>
        <dbReference type="Proteomes" id="UP001569904"/>
    </source>
</evidence>
<proteinExistence type="inferred from homology"/>
<dbReference type="InterPro" id="IPR001525">
    <property type="entry name" value="C5_MeTfrase"/>
</dbReference>
<dbReference type="Gene3D" id="3.40.50.150">
    <property type="entry name" value="Vaccinia Virus protein VP39"/>
    <property type="match status" value="1"/>
</dbReference>
<dbReference type="Proteomes" id="UP001569904">
    <property type="component" value="Unassembled WGS sequence"/>
</dbReference>
<keyword evidence="9" id="KW-1185">Reference proteome</keyword>
<evidence type="ECO:0000256" key="1">
    <source>
        <dbReference type="ARBA" id="ARBA00022603"/>
    </source>
</evidence>
<dbReference type="RefSeq" id="WP_371940327.1">
    <property type="nucleotide sequence ID" value="NZ_JAXCEH010000004.1"/>
</dbReference>
<evidence type="ECO:0000256" key="2">
    <source>
        <dbReference type="ARBA" id="ARBA00022679"/>
    </source>
</evidence>
<comment type="catalytic activity">
    <reaction evidence="7">
        <text>a 2'-deoxycytidine in DNA + S-adenosyl-L-methionine = a 5-methyl-2'-deoxycytidine in DNA + S-adenosyl-L-homocysteine + H(+)</text>
        <dbReference type="Rhea" id="RHEA:13681"/>
        <dbReference type="Rhea" id="RHEA-COMP:11369"/>
        <dbReference type="Rhea" id="RHEA-COMP:11370"/>
        <dbReference type="ChEBI" id="CHEBI:15378"/>
        <dbReference type="ChEBI" id="CHEBI:57856"/>
        <dbReference type="ChEBI" id="CHEBI:59789"/>
        <dbReference type="ChEBI" id="CHEBI:85452"/>
        <dbReference type="ChEBI" id="CHEBI:85454"/>
        <dbReference type="EC" id="2.1.1.37"/>
    </reaction>
</comment>
<dbReference type="PANTHER" id="PTHR10629">
    <property type="entry name" value="CYTOSINE-SPECIFIC METHYLTRANSFERASE"/>
    <property type="match status" value="1"/>
</dbReference>
<dbReference type="PRINTS" id="PR00105">
    <property type="entry name" value="C5METTRFRASE"/>
</dbReference>
<dbReference type="EC" id="2.1.1.37" evidence="7"/>
<comment type="similarity">
    <text evidence="5 6">Belongs to the class I-like SAM-binding methyltransferase superfamily. C5-methyltransferase family.</text>
</comment>
<dbReference type="InterPro" id="IPR018117">
    <property type="entry name" value="C5_DNA_meth_AS"/>
</dbReference>
<feature type="active site" evidence="5">
    <location>
        <position position="76"/>
    </location>
</feature>
<keyword evidence="4" id="KW-0680">Restriction system</keyword>
<evidence type="ECO:0000256" key="4">
    <source>
        <dbReference type="ARBA" id="ARBA00022747"/>
    </source>
</evidence>
<keyword evidence="3 5" id="KW-0949">S-adenosyl-L-methionine</keyword>
<dbReference type="PROSITE" id="PS00095">
    <property type="entry name" value="C5_MTASE_2"/>
    <property type="match status" value="1"/>
</dbReference>
<dbReference type="Gene3D" id="3.90.120.10">
    <property type="entry name" value="DNA Methylase, subunit A, domain 2"/>
    <property type="match status" value="1"/>
</dbReference>
<protein>
    <recommendedName>
        <fullName evidence="7">Cytosine-specific methyltransferase</fullName>
        <ecNumber evidence="7">2.1.1.37</ecNumber>
    </recommendedName>
</protein>
<evidence type="ECO:0000256" key="7">
    <source>
        <dbReference type="RuleBase" id="RU000417"/>
    </source>
</evidence>
<comment type="caution">
    <text evidence="8">The sequence shown here is derived from an EMBL/GenBank/DDBJ whole genome shotgun (WGS) entry which is preliminary data.</text>
</comment>
<dbReference type="PROSITE" id="PS51679">
    <property type="entry name" value="SAM_MT_C5"/>
    <property type="match status" value="1"/>
</dbReference>
<accession>A0ABV4QUX8</accession>
<evidence type="ECO:0000313" key="8">
    <source>
        <dbReference type="EMBL" id="MFA1553939.1"/>
    </source>
</evidence>
<dbReference type="NCBIfam" id="TIGR00675">
    <property type="entry name" value="dcm"/>
    <property type="match status" value="1"/>
</dbReference>
<dbReference type="PANTHER" id="PTHR10629:SF52">
    <property type="entry name" value="DNA (CYTOSINE-5)-METHYLTRANSFERASE 1"/>
    <property type="match status" value="1"/>
</dbReference>
<dbReference type="SUPFAM" id="SSF53335">
    <property type="entry name" value="S-adenosyl-L-methionine-dependent methyltransferases"/>
    <property type="match status" value="1"/>
</dbReference>
<dbReference type="PROSITE" id="PS00094">
    <property type="entry name" value="C5_MTASE_1"/>
    <property type="match status" value="1"/>
</dbReference>